<dbReference type="GO" id="GO:0140359">
    <property type="term" value="F:ABC-type transporter activity"/>
    <property type="evidence" value="ECO:0007669"/>
    <property type="project" value="UniProtKB-ARBA"/>
</dbReference>
<dbReference type="InterPro" id="IPR008995">
    <property type="entry name" value="Mo/tungstate-bd_C_term_dom"/>
</dbReference>
<evidence type="ECO:0000256" key="1">
    <source>
        <dbReference type="ARBA" id="ARBA00022448"/>
    </source>
</evidence>
<dbReference type="InterPro" id="IPR003439">
    <property type="entry name" value="ABC_transporter-like_ATP-bd"/>
</dbReference>
<dbReference type="SUPFAM" id="SSF52540">
    <property type="entry name" value="P-loop containing nucleoside triphosphate hydrolases"/>
    <property type="match status" value="1"/>
</dbReference>
<keyword evidence="2" id="KW-0547">Nucleotide-binding</keyword>
<dbReference type="InterPro" id="IPR050093">
    <property type="entry name" value="ABC_SmlMolc_Importer"/>
</dbReference>
<dbReference type="Pfam" id="PF00005">
    <property type="entry name" value="ABC_tran"/>
    <property type="match status" value="1"/>
</dbReference>
<dbReference type="FunFam" id="3.40.50.300:FF:000042">
    <property type="entry name" value="Maltose/maltodextrin ABC transporter, ATP-binding protein"/>
    <property type="match status" value="1"/>
</dbReference>
<dbReference type="GO" id="GO:0005524">
    <property type="term" value="F:ATP binding"/>
    <property type="evidence" value="ECO:0007669"/>
    <property type="project" value="UniProtKB-KW"/>
</dbReference>
<dbReference type="Gene3D" id="2.40.50.100">
    <property type="match status" value="1"/>
</dbReference>
<dbReference type="SUPFAM" id="SSF50331">
    <property type="entry name" value="MOP-like"/>
    <property type="match status" value="1"/>
</dbReference>
<keyword evidence="6" id="KW-1185">Reference proteome</keyword>
<protein>
    <submittedName>
        <fullName evidence="5">ABC transporter ATP-binding protein</fullName>
    </submittedName>
</protein>
<organism evidence="5 6">
    <name type="scientific">Deinococcus ruber</name>
    <dbReference type="NCBI Taxonomy" id="1848197"/>
    <lineage>
        <taxon>Bacteria</taxon>
        <taxon>Thermotogati</taxon>
        <taxon>Deinococcota</taxon>
        <taxon>Deinococci</taxon>
        <taxon>Deinococcales</taxon>
        <taxon>Deinococcaceae</taxon>
        <taxon>Deinococcus</taxon>
    </lineage>
</organism>
<dbReference type="AlphaFoldDB" id="A0A918C7M5"/>
<dbReference type="Gene3D" id="3.40.50.300">
    <property type="entry name" value="P-loop containing nucleotide triphosphate hydrolases"/>
    <property type="match status" value="1"/>
</dbReference>
<dbReference type="GO" id="GO:0016887">
    <property type="term" value="F:ATP hydrolysis activity"/>
    <property type="evidence" value="ECO:0007669"/>
    <property type="project" value="InterPro"/>
</dbReference>
<dbReference type="PANTHER" id="PTHR42781:SF4">
    <property type="entry name" value="SPERMIDINE_PUTRESCINE IMPORT ATP-BINDING PROTEIN POTA"/>
    <property type="match status" value="1"/>
</dbReference>
<dbReference type="InterPro" id="IPR027417">
    <property type="entry name" value="P-loop_NTPase"/>
</dbReference>
<dbReference type="Proteomes" id="UP000603865">
    <property type="component" value="Unassembled WGS sequence"/>
</dbReference>
<evidence type="ECO:0000256" key="3">
    <source>
        <dbReference type="ARBA" id="ARBA00022840"/>
    </source>
</evidence>
<dbReference type="RefSeq" id="WP_229776045.1">
    <property type="nucleotide sequence ID" value="NZ_BMQL01000012.1"/>
</dbReference>
<gene>
    <name evidence="5" type="ORF">GCM10008957_24350</name>
</gene>
<dbReference type="SMART" id="SM00382">
    <property type="entry name" value="AAA"/>
    <property type="match status" value="1"/>
</dbReference>
<dbReference type="InterPro" id="IPR003593">
    <property type="entry name" value="AAA+_ATPase"/>
</dbReference>
<evidence type="ECO:0000256" key="2">
    <source>
        <dbReference type="ARBA" id="ARBA00022741"/>
    </source>
</evidence>
<proteinExistence type="predicted"/>
<keyword evidence="3 5" id="KW-0067">ATP-binding</keyword>
<dbReference type="GO" id="GO:0043190">
    <property type="term" value="C:ATP-binding cassette (ABC) transporter complex"/>
    <property type="evidence" value="ECO:0007669"/>
    <property type="project" value="UniProtKB-ARBA"/>
</dbReference>
<name>A0A918C7M5_9DEIO</name>
<reference evidence="5" key="2">
    <citation type="submission" date="2020-09" db="EMBL/GenBank/DDBJ databases">
        <authorList>
            <person name="Sun Q."/>
            <person name="Ohkuma M."/>
        </authorList>
    </citation>
    <scope>NUCLEOTIDE SEQUENCE</scope>
    <source>
        <strain evidence="5">JCM 31311</strain>
    </source>
</reference>
<dbReference type="PROSITE" id="PS00211">
    <property type="entry name" value="ABC_TRANSPORTER_1"/>
    <property type="match status" value="1"/>
</dbReference>
<accession>A0A918C7M5</accession>
<dbReference type="InterPro" id="IPR017871">
    <property type="entry name" value="ABC_transporter-like_CS"/>
</dbReference>
<keyword evidence="1" id="KW-0813">Transport</keyword>
<dbReference type="PANTHER" id="PTHR42781">
    <property type="entry name" value="SPERMIDINE/PUTRESCINE IMPORT ATP-BINDING PROTEIN POTA"/>
    <property type="match status" value="1"/>
</dbReference>
<dbReference type="PROSITE" id="PS50893">
    <property type="entry name" value="ABC_TRANSPORTER_2"/>
    <property type="match status" value="1"/>
</dbReference>
<evidence type="ECO:0000259" key="4">
    <source>
        <dbReference type="PROSITE" id="PS50893"/>
    </source>
</evidence>
<comment type="caution">
    <text evidence="5">The sequence shown here is derived from an EMBL/GenBank/DDBJ whole genome shotgun (WGS) entry which is preliminary data.</text>
</comment>
<sequence length="353" mass="38220">MSDVTFEQIEKRYAGRAAVADLNLRIRSGELVCLLGPSGCGKTTTLRMLAGFLTPDSGDISIGTRSVLNLGPEARPTAMVFQRYTLWPHMNVFHNVAFGLKLRRLSPAFIRQKVKDALTLVGLPGMEARQPSQLSGGQQQRVALARALVLEPEVLLLDEPLSSLDAKLRVQLRDEIRGIVQELGITTVFVTHDQEEAMAVADRIAVMHEGVLHQVQTPGELYDRPATRFVADFIGQMNFLSVQPGTSGTLLAGPLAFGVPQSAVGTEVAVRPEDMQFGEQGHPAQILRVSDLGHYREVLFRLEGAPDLAPMTAFVGKSEALETPRVRVRRALAYAGGVLLGDAVPLSAQVVGS</sequence>
<reference evidence="5" key="1">
    <citation type="journal article" date="2014" name="Int. J. Syst. Evol. Microbiol.">
        <title>Complete genome sequence of Corynebacterium casei LMG S-19264T (=DSM 44701T), isolated from a smear-ripened cheese.</title>
        <authorList>
            <consortium name="US DOE Joint Genome Institute (JGI-PGF)"/>
            <person name="Walter F."/>
            <person name="Albersmeier A."/>
            <person name="Kalinowski J."/>
            <person name="Ruckert C."/>
        </authorList>
    </citation>
    <scope>NUCLEOTIDE SEQUENCE</scope>
    <source>
        <strain evidence="5">JCM 31311</strain>
    </source>
</reference>
<feature type="domain" description="ABC transporter" evidence="4">
    <location>
        <begin position="4"/>
        <end position="234"/>
    </location>
</feature>
<dbReference type="EMBL" id="BMQL01000012">
    <property type="protein sequence ID" value="GGR10749.1"/>
    <property type="molecule type" value="Genomic_DNA"/>
</dbReference>
<evidence type="ECO:0000313" key="6">
    <source>
        <dbReference type="Proteomes" id="UP000603865"/>
    </source>
</evidence>
<evidence type="ECO:0000313" key="5">
    <source>
        <dbReference type="EMBL" id="GGR10749.1"/>
    </source>
</evidence>